<feature type="transmembrane region" description="Helical" evidence="1">
    <location>
        <begin position="140"/>
        <end position="157"/>
    </location>
</feature>
<dbReference type="RefSeq" id="WP_200278752.1">
    <property type="nucleotide sequence ID" value="NZ_JAENII010000006.1"/>
</dbReference>
<proteinExistence type="predicted"/>
<dbReference type="AlphaFoldDB" id="A0A934RA97"/>
<organism evidence="2 3">
    <name type="scientific">Haloferula rosea</name>
    <dbReference type="NCBI Taxonomy" id="490093"/>
    <lineage>
        <taxon>Bacteria</taxon>
        <taxon>Pseudomonadati</taxon>
        <taxon>Verrucomicrobiota</taxon>
        <taxon>Verrucomicrobiia</taxon>
        <taxon>Verrucomicrobiales</taxon>
        <taxon>Verrucomicrobiaceae</taxon>
        <taxon>Haloferula</taxon>
    </lineage>
</organism>
<accession>A0A934RA97</accession>
<comment type="caution">
    <text evidence="2">The sequence shown here is derived from an EMBL/GenBank/DDBJ whole genome shotgun (WGS) entry which is preliminary data.</text>
</comment>
<feature type="transmembrane region" description="Helical" evidence="1">
    <location>
        <begin position="33"/>
        <end position="55"/>
    </location>
</feature>
<reference evidence="2" key="1">
    <citation type="submission" date="2021-01" db="EMBL/GenBank/DDBJ databases">
        <title>Modified the classification status of verrucomicrobia.</title>
        <authorList>
            <person name="Feng X."/>
        </authorList>
    </citation>
    <scope>NUCLEOTIDE SEQUENCE</scope>
    <source>
        <strain evidence="2">KCTC 22201</strain>
    </source>
</reference>
<dbReference type="EMBL" id="JAENII010000006">
    <property type="protein sequence ID" value="MBK1827302.1"/>
    <property type="molecule type" value="Genomic_DNA"/>
</dbReference>
<evidence type="ECO:0000313" key="2">
    <source>
        <dbReference type="EMBL" id="MBK1827302.1"/>
    </source>
</evidence>
<feature type="transmembrane region" description="Helical" evidence="1">
    <location>
        <begin position="106"/>
        <end position="134"/>
    </location>
</feature>
<keyword evidence="3" id="KW-1185">Reference proteome</keyword>
<keyword evidence="1" id="KW-0472">Membrane</keyword>
<keyword evidence="1" id="KW-0812">Transmembrane</keyword>
<evidence type="ECO:0000256" key="1">
    <source>
        <dbReference type="SAM" id="Phobius"/>
    </source>
</evidence>
<dbReference type="Proteomes" id="UP000658278">
    <property type="component" value="Unassembled WGS sequence"/>
</dbReference>
<protein>
    <submittedName>
        <fullName evidence="2">Uncharacterized protein</fullName>
    </submittedName>
</protein>
<feature type="transmembrane region" description="Helical" evidence="1">
    <location>
        <begin position="67"/>
        <end position="86"/>
    </location>
</feature>
<name>A0A934RA97_9BACT</name>
<evidence type="ECO:0000313" key="3">
    <source>
        <dbReference type="Proteomes" id="UP000658278"/>
    </source>
</evidence>
<sequence>MMEAEPTESPIPGNQPSGTFRLLITLMIRIPGVALWFIGVAATALAGAAITGAFISDGPIHEWHFVIQFILGSLIYGGMVVIGQAMRVTADILCRDVLVVFDTPKLCIVTVLDALRTLFYSLGAGLAGGCLLIQETTPRALWLLPITGISFFIAHSLNTRSKRLREKWQKEAQEARPLPPVSTPPH</sequence>
<gene>
    <name evidence="2" type="ORF">JIN81_09725</name>
</gene>
<keyword evidence="1" id="KW-1133">Transmembrane helix</keyword>